<gene>
    <name evidence="3" type="ORF">EDE15_1285</name>
</gene>
<evidence type="ECO:0000259" key="2">
    <source>
        <dbReference type="Pfam" id="PF11412"/>
    </source>
</evidence>
<dbReference type="AlphaFoldDB" id="A0A3R9NX75"/>
<evidence type="ECO:0000256" key="1">
    <source>
        <dbReference type="SAM" id="SignalP"/>
    </source>
</evidence>
<dbReference type="OrthoDB" id="243450at2"/>
<feature type="domain" description="Thiol:disulfide interchange protein DsbD N-terminal" evidence="2">
    <location>
        <begin position="448"/>
        <end position="557"/>
    </location>
</feature>
<evidence type="ECO:0000313" key="3">
    <source>
        <dbReference type="EMBL" id="RSL15782.1"/>
    </source>
</evidence>
<dbReference type="Proteomes" id="UP000269669">
    <property type="component" value="Unassembled WGS sequence"/>
</dbReference>
<accession>A0A3R9NX75</accession>
<protein>
    <submittedName>
        <fullName evidence="3">Disulfide bond corrector protein DsbC</fullName>
    </submittedName>
</protein>
<reference evidence="3 4" key="1">
    <citation type="submission" date="2018-12" db="EMBL/GenBank/DDBJ databases">
        <title>Sequencing of bacterial isolates from soil warming experiment in Harvard Forest, Massachusetts, USA.</title>
        <authorList>
            <person name="Deangelis K."/>
        </authorList>
    </citation>
    <scope>NUCLEOTIDE SEQUENCE [LARGE SCALE GENOMIC DNA]</scope>
    <source>
        <strain evidence="3 4">EB153</strain>
    </source>
</reference>
<dbReference type="Pfam" id="PF11412">
    <property type="entry name" value="DsbD_N"/>
    <property type="match status" value="1"/>
</dbReference>
<comment type="caution">
    <text evidence="3">The sequence shown here is derived from an EMBL/GenBank/DDBJ whole genome shotgun (WGS) entry which is preliminary data.</text>
</comment>
<dbReference type="InterPro" id="IPR028250">
    <property type="entry name" value="DsbDN"/>
</dbReference>
<organism evidence="3 4">
    <name type="scientific">Edaphobacter aggregans</name>
    <dbReference type="NCBI Taxonomy" id="570835"/>
    <lineage>
        <taxon>Bacteria</taxon>
        <taxon>Pseudomonadati</taxon>
        <taxon>Acidobacteriota</taxon>
        <taxon>Terriglobia</taxon>
        <taxon>Terriglobales</taxon>
        <taxon>Acidobacteriaceae</taxon>
        <taxon>Edaphobacter</taxon>
    </lineage>
</organism>
<name>A0A3R9NX75_9BACT</name>
<dbReference type="RefSeq" id="WP_125484488.1">
    <property type="nucleotide sequence ID" value="NZ_RSDW01000001.1"/>
</dbReference>
<dbReference type="EMBL" id="RSDW01000001">
    <property type="protein sequence ID" value="RSL15782.1"/>
    <property type="molecule type" value="Genomic_DNA"/>
</dbReference>
<sequence length="566" mass="62819">MNTKLRLDLKKVVLLAITLFVAMLSAAQSATVEVKQPLRILYIGGDADVLGGPGPQRAADFKQFLENHFISVATTKGADFKPEMSTDIDVIVKDARIPIVLPPNFRKPMVLVGSNGLYGIDRTGTKIDLLCECLRDKLHTIRLDHPIFHGPLAVTPTLTQEADPVTGRTVGMWKVQEKMQDPGLVAAVEQFLDADDSEIIAGGINMKGDHGVALVREANLFLWGPIANPRLMTEEARRAFVNTIVYMKQFDGAKQTVWRGLHGRRELEMMLATKDLRRMLGAERAYDDFLPSLIDKYSDSIEKYRAYYAPNLGYVRQPHGEIWFEIDEDAKSLGIANNDSRLLEKCVGLLSNPSEAPKALRLLQRYTGLSLTDATAWQDWLKQNRSKLYFSDSYDYRFFTGPAGPAPTPVSVRTAIDAMSVTEPTDVAPVSVGATAATYFHSKEGTFSKKGALVTLVVRVKVADGWHVYAQVPQDVSYKPIKIDAQLPDGFRWNEDWQTPLANNGDVPGLMEYRGDVVFTRQFYSTAAIAKAKINGNVQFQVCDVQQCMPAAKASFEVPVTINENN</sequence>
<evidence type="ECO:0000313" key="4">
    <source>
        <dbReference type="Proteomes" id="UP000269669"/>
    </source>
</evidence>
<proteinExistence type="predicted"/>
<feature type="signal peptide" evidence="1">
    <location>
        <begin position="1"/>
        <end position="26"/>
    </location>
</feature>
<feature type="chain" id="PRO_5018699365" evidence="1">
    <location>
        <begin position="27"/>
        <end position="566"/>
    </location>
</feature>
<keyword evidence="1" id="KW-0732">Signal</keyword>
<keyword evidence="4" id="KW-1185">Reference proteome</keyword>